<dbReference type="Proteomes" id="UP000248714">
    <property type="component" value="Unassembled WGS sequence"/>
</dbReference>
<dbReference type="EMBL" id="QLTT01000022">
    <property type="protein sequence ID" value="RAS57151.1"/>
    <property type="molecule type" value="Genomic_DNA"/>
</dbReference>
<accession>A0ABX9DWG3</accession>
<reference evidence="2 3" key="1">
    <citation type="submission" date="2018-06" db="EMBL/GenBank/DDBJ databases">
        <title>Genomic Encyclopedia of Type Strains, Phase IV (KMG-IV): sequencing the most valuable type-strain genomes for metagenomic binning, comparative biology and taxonomic classification.</title>
        <authorList>
            <person name="Goeker M."/>
        </authorList>
    </citation>
    <scope>NUCLEOTIDE SEQUENCE [LARGE SCALE GENOMIC DNA]</scope>
    <source>
        <strain evidence="2 3">DSM 45479</strain>
    </source>
</reference>
<evidence type="ECO:0000313" key="2">
    <source>
        <dbReference type="EMBL" id="RAS57151.1"/>
    </source>
</evidence>
<evidence type="ECO:0000256" key="1">
    <source>
        <dbReference type="SAM" id="MobiDB-lite"/>
    </source>
</evidence>
<proteinExistence type="predicted"/>
<feature type="region of interest" description="Disordered" evidence="1">
    <location>
        <begin position="128"/>
        <end position="150"/>
    </location>
</feature>
<protein>
    <submittedName>
        <fullName evidence="2">Uncharacterized protein</fullName>
    </submittedName>
</protein>
<evidence type="ECO:0000313" key="3">
    <source>
        <dbReference type="Proteomes" id="UP000248714"/>
    </source>
</evidence>
<organism evidence="2 3">
    <name type="scientific">Lentzea atacamensis</name>
    <dbReference type="NCBI Taxonomy" id="531938"/>
    <lineage>
        <taxon>Bacteria</taxon>
        <taxon>Bacillati</taxon>
        <taxon>Actinomycetota</taxon>
        <taxon>Actinomycetes</taxon>
        <taxon>Pseudonocardiales</taxon>
        <taxon>Pseudonocardiaceae</taxon>
        <taxon>Lentzea</taxon>
    </lineage>
</organism>
<name>A0ABX9DWG3_9PSEU</name>
<comment type="caution">
    <text evidence="2">The sequence shown here is derived from an EMBL/GenBank/DDBJ whole genome shotgun (WGS) entry which is preliminary data.</text>
</comment>
<dbReference type="RefSeq" id="WP_146772115.1">
    <property type="nucleotide sequence ID" value="NZ_QLTT01000022.1"/>
</dbReference>
<sequence length="174" mass="18978">MRNAPSTLLVGRQADIRNAQVSRRNGQGDAGHRPGLHLISIPLATSRQSFMDEVEFLQSLVTPKFGDVVELGQLFQTGPPSDTPVEWPRRLTSEDKHRPVRITAVLPRMGAGGVQHVTTVQIRILSTDSAPGQGQVSPRPMLKPKSSPLNTPRGLFEPIRDSGSSLLQQVPHIC</sequence>
<gene>
    <name evidence="2" type="ORF">C8D87_12210</name>
</gene>
<keyword evidence="3" id="KW-1185">Reference proteome</keyword>